<evidence type="ECO:0000313" key="2">
    <source>
        <dbReference type="EMBL" id="KAJ3446456.1"/>
    </source>
</evidence>
<dbReference type="SMART" id="SM00860">
    <property type="entry name" value="SMI1_KNR4"/>
    <property type="match status" value="1"/>
</dbReference>
<dbReference type="Proteomes" id="UP001150062">
    <property type="component" value="Unassembled WGS sequence"/>
</dbReference>
<comment type="caution">
    <text evidence="2">The sequence shown here is derived from an EMBL/GenBank/DDBJ whole genome shotgun (WGS) entry which is preliminary data.</text>
</comment>
<reference evidence="2" key="2">
    <citation type="submission" date="2022-08" db="EMBL/GenBank/DDBJ databases">
        <title>Novel sulphate-reducing endosymbionts in the free-living metamonad Anaeramoeba.</title>
        <authorList>
            <person name="Jerlstrom-Hultqvist J."/>
            <person name="Cepicka I."/>
            <person name="Gallot-Lavallee L."/>
            <person name="Salas-Leiva D."/>
            <person name="Curtis B.A."/>
            <person name="Zahonova K."/>
            <person name="Pipaliya S."/>
            <person name="Dacks J."/>
            <person name="Roger A.J."/>
        </authorList>
    </citation>
    <scope>NUCLEOTIDE SEQUENCE</scope>
    <source>
        <strain evidence="2">Busselton2</strain>
    </source>
</reference>
<accession>A0AAV8A094</accession>
<gene>
    <name evidence="2" type="ORF">M0812_08265</name>
    <name evidence="3" type="ORF">M0813_19984</name>
</gene>
<proteinExistence type="predicted"/>
<protein>
    <recommendedName>
        <fullName evidence="1">Knr4/Smi1-like domain-containing protein</fullName>
    </recommendedName>
</protein>
<dbReference type="EMBL" id="JAOAOG010000143">
    <property type="protein sequence ID" value="KAJ6245565.1"/>
    <property type="molecule type" value="Genomic_DNA"/>
</dbReference>
<keyword evidence="5" id="KW-1185">Reference proteome</keyword>
<evidence type="ECO:0000259" key="1">
    <source>
        <dbReference type="SMART" id="SM00860"/>
    </source>
</evidence>
<dbReference type="InterPro" id="IPR037883">
    <property type="entry name" value="Knr4/Smi1-like_sf"/>
</dbReference>
<dbReference type="SUPFAM" id="SSF160631">
    <property type="entry name" value="SMI1/KNR4-like"/>
    <property type="match status" value="1"/>
</dbReference>
<dbReference type="EMBL" id="JANTQA010000020">
    <property type="protein sequence ID" value="KAJ3446456.1"/>
    <property type="molecule type" value="Genomic_DNA"/>
</dbReference>
<dbReference type="AlphaFoldDB" id="A0AAV8A094"/>
<dbReference type="InterPro" id="IPR018958">
    <property type="entry name" value="Knr4/Smi1-like_dom"/>
</dbReference>
<dbReference type="Pfam" id="PF09346">
    <property type="entry name" value="SMI1_KNR4"/>
    <property type="match status" value="1"/>
</dbReference>
<evidence type="ECO:0000313" key="5">
    <source>
        <dbReference type="Proteomes" id="UP001150062"/>
    </source>
</evidence>
<organism evidence="2 4">
    <name type="scientific">Anaeramoeba flamelloides</name>
    <dbReference type="NCBI Taxonomy" id="1746091"/>
    <lineage>
        <taxon>Eukaryota</taxon>
        <taxon>Metamonada</taxon>
        <taxon>Anaeramoebidae</taxon>
        <taxon>Anaeramoeba</taxon>
    </lineage>
</organism>
<reference evidence="3" key="1">
    <citation type="submission" date="2022-08" db="EMBL/GenBank/DDBJ databases">
        <title>Novel sulfate-reducing endosymbionts in the free-living metamonad Anaeramoeba.</title>
        <authorList>
            <person name="Jerlstrom-Hultqvist J."/>
            <person name="Cepicka I."/>
            <person name="Gallot-Lavallee L."/>
            <person name="Salas-Leiva D."/>
            <person name="Curtis B.A."/>
            <person name="Zahonova K."/>
            <person name="Pipaliya S."/>
            <person name="Dacks J."/>
            <person name="Roger A.J."/>
        </authorList>
    </citation>
    <scope>NUCLEOTIDE SEQUENCE</scope>
    <source>
        <strain evidence="3">Schooner1</strain>
    </source>
</reference>
<feature type="domain" description="Knr4/Smi1-like" evidence="1">
    <location>
        <begin position="26"/>
        <end position="164"/>
    </location>
</feature>
<sequence>MCFQDFDFSNFWESNEYSQNNYVSDNFTEEAIEHVEKQTGYKLPESYIELLRNQNGGIPKNLDFPTTKRTSWADNHIRITGIFGISVVENYKKHLPRNSLECISEWKYPNVGIYFADTPTAGHTMVCLYYKNCGENGEPQVAFIDERSRTIVIVAQSFEEFIKGLTTVEDL</sequence>
<dbReference type="Gene3D" id="3.40.1580.10">
    <property type="entry name" value="SMI1/KNR4-like"/>
    <property type="match status" value="1"/>
</dbReference>
<dbReference type="Proteomes" id="UP001146793">
    <property type="component" value="Unassembled WGS sequence"/>
</dbReference>
<evidence type="ECO:0000313" key="3">
    <source>
        <dbReference type="EMBL" id="KAJ6245565.1"/>
    </source>
</evidence>
<name>A0AAV8A094_9EUKA</name>
<evidence type="ECO:0000313" key="4">
    <source>
        <dbReference type="Proteomes" id="UP001146793"/>
    </source>
</evidence>